<keyword evidence="1" id="KW-0472">Membrane</keyword>
<keyword evidence="1" id="KW-0812">Transmembrane</keyword>
<accession>A0ABW1UP47</accession>
<gene>
    <name evidence="3" type="ORF">ACFQHW_04315</name>
</gene>
<feature type="transmembrane region" description="Helical" evidence="1">
    <location>
        <begin position="397"/>
        <end position="414"/>
    </location>
</feature>
<dbReference type="RefSeq" id="WP_125602175.1">
    <property type="nucleotide sequence ID" value="NZ_JBHSSM010000014.1"/>
</dbReference>
<protein>
    <submittedName>
        <fullName evidence="3">Firmicu-CTERM sorting domain-containing protein</fullName>
    </submittedName>
</protein>
<evidence type="ECO:0000313" key="4">
    <source>
        <dbReference type="Proteomes" id="UP001596310"/>
    </source>
</evidence>
<comment type="caution">
    <text evidence="3">The sequence shown here is derived from an EMBL/GenBank/DDBJ whole genome shotgun (WGS) entry which is preliminary data.</text>
</comment>
<evidence type="ECO:0000256" key="2">
    <source>
        <dbReference type="SAM" id="SignalP"/>
    </source>
</evidence>
<organism evidence="3 4">
    <name type="scientific">Lapidilactobacillus achengensis</name>
    <dbReference type="NCBI Taxonomy" id="2486000"/>
    <lineage>
        <taxon>Bacteria</taxon>
        <taxon>Bacillati</taxon>
        <taxon>Bacillota</taxon>
        <taxon>Bacilli</taxon>
        <taxon>Lactobacillales</taxon>
        <taxon>Lactobacillaceae</taxon>
        <taxon>Lapidilactobacillus</taxon>
    </lineage>
</organism>
<proteinExistence type="predicted"/>
<reference evidence="4" key="1">
    <citation type="journal article" date="2019" name="Int. J. Syst. Evol. Microbiol.">
        <title>The Global Catalogue of Microorganisms (GCM) 10K type strain sequencing project: providing services to taxonomists for standard genome sequencing and annotation.</title>
        <authorList>
            <consortium name="The Broad Institute Genomics Platform"/>
            <consortium name="The Broad Institute Genome Sequencing Center for Infectious Disease"/>
            <person name="Wu L."/>
            <person name="Ma J."/>
        </authorList>
    </citation>
    <scope>NUCLEOTIDE SEQUENCE [LARGE SCALE GENOMIC DNA]</scope>
    <source>
        <strain evidence="4">CCM 8897</strain>
    </source>
</reference>
<name>A0ABW1UP47_9LACO</name>
<feature type="signal peptide" evidence="2">
    <location>
        <begin position="1"/>
        <end position="21"/>
    </location>
</feature>
<evidence type="ECO:0000313" key="3">
    <source>
        <dbReference type="EMBL" id="MFC6314791.1"/>
    </source>
</evidence>
<keyword evidence="4" id="KW-1185">Reference proteome</keyword>
<evidence type="ECO:0000256" key="1">
    <source>
        <dbReference type="SAM" id="Phobius"/>
    </source>
</evidence>
<feature type="chain" id="PRO_5045850346" evidence="2">
    <location>
        <begin position="22"/>
        <end position="425"/>
    </location>
</feature>
<sequence length="425" mass="45262">MRRKLNLVFAALALVLGIAWASHGVAAQAATTITIDGEFSDWDAVPKTTTSSKAQVAMVVSNQTLYYYMAMNPSGIESALSNGWASGSDVTSEALQLRAGNQTFSLPLTADMGTYAPPTKVGTKEKVWVNVGWNTSQSAGTEGYVVAVKSDSAAGYQDVFEGSVDLSLFGLSDNVTKFKLSGGSYNLGQYEVTATKGALTEASSSSSSSASTDAGHRYDGHPEIVIDGAFHDWDDVTKTTGEIYGSTGALAMLQFDGNLYIYVQMPKSQLNQLGWANRIQPYGYLLTIGTKKYDLTLRAADASTYRDLTQLNETEKVVMGFWPRGADYTEEQKLPAGATGYASIVPTAAGDGANQTFEVKIPLKAFGVGEDSQVITLSNSNLPGLSTTITGAGTNPVLLASVGLGIALLGLWQFKRRQRQHEVDL</sequence>
<keyword evidence="2" id="KW-0732">Signal</keyword>
<dbReference type="NCBIfam" id="TIGR04145">
    <property type="entry name" value="Firmicu_CTERM"/>
    <property type="match status" value="2"/>
</dbReference>
<dbReference type="EMBL" id="JBHSSM010000014">
    <property type="protein sequence ID" value="MFC6314791.1"/>
    <property type="molecule type" value="Genomic_DNA"/>
</dbReference>
<dbReference type="InterPro" id="IPR026409">
    <property type="entry name" value="Firmicu_CTERM"/>
</dbReference>
<dbReference type="Proteomes" id="UP001596310">
    <property type="component" value="Unassembled WGS sequence"/>
</dbReference>
<keyword evidence="1" id="KW-1133">Transmembrane helix</keyword>